<dbReference type="AlphaFoldDB" id="A0A378FXU8"/>
<proteinExistence type="predicted"/>
<dbReference type="GO" id="GO:0008198">
    <property type="term" value="F:ferrous iron binding"/>
    <property type="evidence" value="ECO:0007669"/>
    <property type="project" value="InterPro"/>
</dbReference>
<dbReference type="GO" id="GO:0008687">
    <property type="term" value="F:3,4-dihydroxyphenylacetate 2,3-dioxygenase activity"/>
    <property type="evidence" value="ECO:0007669"/>
    <property type="project" value="UniProtKB-EC"/>
</dbReference>
<dbReference type="Proteomes" id="UP000255167">
    <property type="component" value="Unassembled WGS sequence"/>
</dbReference>
<evidence type="ECO:0000259" key="1">
    <source>
        <dbReference type="Pfam" id="PF02900"/>
    </source>
</evidence>
<organism evidence="2 3">
    <name type="scientific">Klebsiella pneumoniae</name>
    <dbReference type="NCBI Taxonomy" id="573"/>
    <lineage>
        <taxon>Bacteria</taxon>
        <taxon>Pseudomonadati</taxon>
        <taxon>Pseudomonadota</taxon>
        <taxon>Gammaproteobacteria</taxon>
        <taxon>Enterobacterales</taxon>
        <taxon>Enterobacteriaceae</taxon>
        <taxon>Klebsiella/Raoultella group</taxon>
        <taxon>Klebsiella</taxon>
        <taxon>Klebsiella pneumoniae complex</taxon>
    </lineage>
</organism>
<dbReference type="InterPro" id="IPR004183">
    <property type="entry name" value="Xdiol_dOase_suB"/>
</dbReference>
<evidence type="ECO:0000313" key="3">
    <source>
        <dbReference type="Proteomes" id="UP000255167"/>
    </source>
</evidence>
<keyword evidence="2" id="KW-0223">Dioxygenase</keyword>
<accession>A0A378FXU8</accession>
<reference evidence="2 3" key="1">
    <citation type="submission" date="2018-06" db="EMBL/GenBank/DDBJ databases">
        <authorList>
            <consortium name="Pathogen Informatics"/>
            <person name="Doyle S."/>
        </authorList>
    </citation>
    <scope>NUCLEOTIDE SEQUENCE [LARGE SCALE GENOMIC DNA]</scope>
    <source>
        <strain evidence="2 3">NCTC9617</strain>
    </source>
</reference>
<keyword evidence="2" id="KW-0560">Oxidoreductase</keyword>
<dbReference type="Pfam" id="PF02900">
    <property type="entry name" value="LigB"/>
    <property type="match status" value="1"/>
</dbReference>
<gene>
    <name evidence="2" type="primary">hpcB_2</name>
    <name evidence="2" type="ORF">NCTC9617_05609</name>
</gene>
<feature type="domain" description="Extradiol ring-cleavage dioxygenase class III enzyme subunit B" evidence="1">
    <location>
        <begin position="1"/>
        <end position="149"/>
    </location>
</feature>
<name>A0A378FXU8_KLEPN</name>
<dbReference type="Gene3D" id="3.40.830.10">
    <property type="entry name" value="LigB-like"/>
    <property type="match status" value="1"/>
</dbReference>
<protein>
    <submittedName>
        <fullName evidence="2">3,4-dihydroxyphenylacetate 2,3-dioxygenase</fullName>
        <ecNumber evidence="2">1.13.11.15</ecNumber>
    </submittedName>
</protein>
<dbReference type="EMBL" id="UGNC01000005">
    <property type="protein sequence ID" value="STW48993.1"/>
    <property type="molecule type" value="Genomic_DNA"/>
</dbReference>
<sequence>MRYMNSDKHFKVVSISAFCTVHDFSDSRRLGEAILKAIEKYDGTVAVLASGSLSHRFIDDQRAEEGMNSYTREFDHQMDERVVKLWREGKFKEFCTMLPEYADYCYGEGNMHDTVMLLGLLGWDKYDGKVEFITELFASSGTGQVNAGFPLPAQA</sequence>
<evidence type="ECO:0000313" key="2">
    <source>
        <dbReference type="EMBL" id="STW48993.1"/>
    </source>
</evidence>
<dbReference type="SUPFAM" id="SSF53213">
    <property type="entry name" value="LigB-like"/>
    <property type="match status" value="1"/>
</dbReference>
<dbReference type="EC" id="1.13.11.15" evidence="2"/>